<keyword evidence="1" id="KW-0472">Membrane</keyword>
<accession>A0A2A5JML9</accession>
<sequence length="795" mass="88388">MKRVNSNPLSIYHIGVVSTLSCVFIVMLVAMGMLHSLYFSPLPYQDSERIVKLEYPMFDENGNESSEAFNYPSLMHLYEHHPESIDQFALVHYAEQLLTSHTQAPRVETAYVSPEWFSVFDMPLAMGRTLTEPTQQSNPVAVLSYEAWQTHFDGDPNILNKTLKLDARSFTIVGVAAQGFDEPNLKKLSHQTGVWLPWQYNLTSEEAKPYWWNRYPLNLLVAKLAPGVTHEQVSRSLSNEMNTLWQSKVSESEYFADWHIGIRAVPLKTIMLGKSPILLFGIFVASLGLLGIALLNISNLHLARLSQIQRTLAIQAVVGAKVKDIALAQWLPLLRLCLVSVVIAICGSYFLCQWLQQVLVGLLPQAQLIALTWQSVLVLCVIALIVSGLLLFGGMSAIRYHRLTDTLKQSGKGTAVVVSERVQRLMAISQLSISILLIFFCLKVGIAAFSHLQKSYAVDLENKYEMVLYAPDNMPASQYRQVMLQASEALADSAEVIAVSRSRSPIELNTGTWSLQEVETLERVHPVGRVIDSRYLEFFSLELLQGQFFDSEAVRKDEQHLIINQTFAEQLGGVEQALGKRLSFNITDDSAAFEIIGVVADLVEPGKPSLPHVYRAVQGRNSILLQTTHPVEKAHFSALLAQVHPALKIFSFKSLATQRAQYLLTDTLVTYGALFILLLALLLVVVGLVGIYRYGQSLRAAHYATKIVVGAKFRDLRAEALFAHAQHVAIALTLALAGAVLLSPYFQQPFNMIDFLVAASGIIVVSSACLLISLQRLFRTPLSVLLNRSATIKES</sequence>
<feature type="domain" description="MacB-like periplasmic core" evidence="2">
    <location>
        <begin position="494"/>
        <end position="607"/>
    </location>
</feature>
<reference evidence="4" key="1">
    <citation type="journal article" date="2019" name="Genome Announc.">
        <title>Draft Genome Sequence of Pseudoalteromonas piscicida Strain 36Y ROTHPW, an Hypersaline Seawater Isolate from the South Coast of Sonora, Mexico.</title>
        <authorList>
            <person name="Sanchez-Diaz R."/>
            <person name="Molina-Garza Z.J."/>
            <person name="Cruz-Suarez L.E."/>
            <person name="Selvin J."/>
            <person name="Kiran G.S."/>
            <person name="Ibarra-Gamez J.C."/>
            <person name="Gomez-Gil B."/>
            <person name="Galaviz-Silva L."/>
        </authorList>
    </citation>
    <scope>NUCLEOTIDE SEQUENCE [LARGE SCALE GENOMIC DNA]</scope>
    <source>
        <strain evidence="4">36Y_RITHPW</strain>
    </source>
</reference>
<keyword evidence="1" id="KW-1133">Transmembrane helix</keyword>
<feature type="transmembrane region" description="Helical" evidence="1">
    <location>
        <begin position="668"/>
        <end position="692"/>
    </location>
</feature>
<keyword evidence="4" id="KW-1185">Reference proteome</keyword>
<dbReference type="AlphaFoldDB" id="A0A2A5JML9"/>
<dbReference type="Proteomes" id="UP000228621">
    <property type="component" value="Unassembled WGS sequence"/>
</dbReference>
<feature type="transmembrane region" description="Helical" evidence="1">
    <location>
        <begin position="431"/>
        <end position="452"/>
    </location>
</feature>
<proteinExistence type="predicted"/>
<dbReference type="InterPro" id="IPR025857">
    <property type="entry name" value="MacB_PCD"/>
</dbReference>
<dbReference type="RefSeq" id="WP_099643060.1">
    <property type="nucleotide sequence ID" value="NZ_NKHF01000076.1"/>
</dbReference>
<feature type="transmembrane region" description="Helical" evidence="1">
    <location>
        <begin position="371"/>
        <end position="392"/>
    </location>
</feature>
<dbReference type="PANTHER" id="PTHR30572">
    <property type="entry name" value="MEMBRANE COMPONENT OF TRANSPORTER-RELATED"/>
    <property type="match status" value="1"/>
</dbReference>
<dbReference type="PANTHER" id="PTHR30572:SF4">
    <property type="entry name" value="ABC TRANSPORTER PERMEASE YTRF"/>
    <property type="match status" value="1"/>
</dbReference>
<feature type="transmembrane region" description="Helical" evidence="1">
    <location>
        <begin position="333"/>
        <end position="351"/>
    </location>
</feature>
<feature type="transmembrane region" description="Helical" evidence="1">
    <location>
        <begin position="12"/>
        <end position="39"/>
    </location>
</feature>
<name>A0A2A5JML9_PSEO7</name>
<evidence type="ECO:0000256" key="1">
    <source>
        <dbReference type="SAM" id="Phobius"/>
    </source>
</evidence>
<feature type="transmembrane region" description="Helical" evidence="1">
    <location>
        <begin position="752"/>
        <end position="774"/>
    </location>
</feature>
<protein>
    <submittedName>
        <fullName evidence="3">Permease</fullName>
    </submittedName>
</protein>
<keyword evidence="1" id="KW-0812">Transmembrane</keyword>
<dbReference type="PROSITE" id="PS51257">
    <property type="entry name" value="PROKAR_LIPOPROTEIN"/>
    <property type="match status" value="1"/>
</dbReference>
<dbReference type="EMBL" id="NKHF01000076">
    <property type="protein sequence ID" value="PCK30670.1"/>
    <property type="molecule type" value="Genomic_DNA"/>
</dbReference>
<gene>
    <name evidence="3" type="ORF">CEX98_16095</name>
</gene>
<dbReference type="GO" id="GO:0005886">
    <property type="term" value="C:plasma membrane"/>
    <property type="evidence" value="ECO:0007669"/>
    <property type="project" value="TreeGrafter"/>
</dbReference>
<evidence type="ECO:0000313" key="3">
    <source>
        <dbReference type="EMBL" id="PCK30670.1"/>
    </source>
</evidence>
<dbReference type="GO" id="GO:0022857">
    <property type="term" value="F:transmembrane transporter activity"/>
    <property type="evidence" value="ECO:0007669"/>
    <property type="project" value="TreeGrafter"/>
</dbReference>
<evidence type="ECO:0000259" key="2">
    <source>
        <dbReference type="Pfam" id="PF12704"/>
    </source>
</evidence>
<feature type="transmembrane region" description="Helical" evidence="1">
    <location>
        <begin position="721"/>
        <end position="746"/>
    </location>
</feature>
<organism evidence="3 4">
    <name type="scientific">Pseudoalteromonas piscicida</name>
    <dbReference type="NCBI Taxonomy" id="43662"/>
    <lineage>
        <taxon>Bacteria</taxon>
        <taxon>Pseudomonadati</taxon>
        <taxon>Pseudomonadota</taxon>
        <taxon>Gammaproteobacteria</taxon>
        <taxon>Alteromonadales</taxon>
        <taxon>Pseudoalteromonadaceae</taxon>
        <taxon>Pseudoalteromonas</taxon>
    </lineage>
</organism>
<dbReference type="OrthoDB" id="5749226at2"/>
<feature type="transmembrane region" description="Helical" evidence="1">
    <location>
        <begin position="277"/>
        <end position="297"/>
    </location>
</feature>
<dbReference type="Pfam" id="PF12704">
    <property type="entry name" value="MacB_PCD"/>
    <property type="match status" value="2"/>
</dbReference>
<dbReference type="InterPro" id="IPR050250">
    <property type="entry name" value="Macrolide_Exporter_MacB"/>
</dbReference>
<evidence type="ECO:0000313" key="4">
    <source>
        <dbReference type="Proteomes" id="UP000228621"/>
    </source>
</evidence>
<feature type="domain" description="MacB-like periplasmic core" evidence="2">
    <location>
        <begin position="22"/>
        <end position="238"/>
    </location>
</feature>
<comment type="caution">
    <text evidence="3">The sequence shown here is derived from an EMBL/GenBank/DDBJ whole genome shotgun (WGS) entry which is preliminary data.</text>
</comment>